<dbReference type="EMBL" id="RAYI01000018">
    <property type="protein sequence ID" value="RLT73343.1"/>
    <property type="molecule type" value="Genomic_DNA"/>
</dbReference>
<organism evidence="1 2">
    <name type="scientific">Parabacteroides distasonis</name>
    <dbReference type="NCBI Taxonomy" id="823"/>
    <lineage>
        <taxon>Bacteria</taxon>
        <taxon>Pseudomonadati</taxon>
        <taxon>Bacteroidota</taxon>
        <taxon>Bacteroidia</taxon>
        <taxon>Bacteroidales</taxon>
        <taxon>Tannerellaceae</taxon>
        <taxon>Parabacteroides</taxon>
    </lineage>
</organism>
<comment type="caution">
    <text evidence="1">The sequence shown here is derived from an EMBL/GenBank/DDBJ whole genome shotgun (WGS) entry which is preliminary data.</text>
</comment>
<dbReference type="RefSeq" id="WP_121736197.1">
    <property type="nucleotide sequence ID" value="NZ_QXXG01000004.1"/>
</dbReference>
<dbReference type="OrthoDB" id="8481305at2"/>
<sequence>MNSYYDDSLIKYADNLKIKYTIISDQTCYVENINRYFPFLGERIDFSKLNNTKFVDSNQKSISCDVIRFIKELIDERICSKDEVVIYIGDNLTNNCYEFHLNDLLTIIPFMVNEIPEHHYLLFMDFKKIIYISFEDEIKFGTIN</sequence>
<evidence type="ECO:0000313" key="2">
    <source>
        <dbReference type="Proteomes" id="UP000278164"/>
    </source>
</evidence>
<proteinExistence type="predicted"/>
<reference evidence="1 2" key="1">
    <citation type="submission" date="2018-09" db="EMBL/GenBank/DDBJ databases">
        <title>Murine metabolic-syndrome-specific gut microbial biobank.</title>
        <authorList>
            <person name="Liu C."/>
        </authorList>
    </citation>
    <scope>NUCLEOTIDE SEQUENCE [LARGE SCALE GENOMIC DNA]</scope>
    <source>
        <strain evidence="1 2">8-P5</strain>
    </source>
</reference>
<name>A0A3L7ZSN8_PARDI</name>
<evidence type="ECO:0000313" key="1">
    <source>
        <dbReference type="EMBL" id="RLT73343.1"/>
    </source>
</evidence>
<dbReference type="AlphaFoldDB" id="A0A3L7ZSN8"/>
<gene>
    <name evidence="1" type="ORF">D7V78_10630</name>
</gene>
<protein>
    <submittedName>
        <fullName evidence="1">Uncharacterized protein</fullName>
    </submittedName>
</protein>
<dbReference type="Proteomes" id="UP000278164">
    <property type="component" value="Unassembled WGS sequence"/>
</dbReference>
<accession>A0A3L7ZSN8</accession>